<name>A0A3P6R0P5_CYLGO</name>
<proteinExistence type="predicted"/>
<dbReference type="Proteomes" id="UP000271889">
    <property type="component" value="Unassembled WGS sequence"/>
</dbReference>
<organism evidence="1 2">
    <name type="scientific">Cylicostephanus goldi</name>
    <name type="common">Nematode worm</name>
    <dbReference type="NCBI Taxonomy" id="71465"/>
    <lineage>
        <taxon>Eukaryota</taxon>
        <taxon>Metazoa</taxon>
        <taxon>Ecdysozoa</taxon>
        <taxon>Nematoda</taxon>
        <taxon>Chromadorea</taxon>
        <taxon>Rhabditida</taxon>
        <taxon>Rhabditina</taxon>
        <taxon>Rhabditomorpha</taxon>
        <taxon>Strongyloidea</taxon>
        <taxon>Strongylidae</taxon>
        <taxon>Cylicostephanus</taxon>
    </lineage>
</organism>
<dbReference type="OrthoDB" id="5590282at2759"/>
<protein>
    <submittedName>
        <fullName evidence="1">Uncharacterized protein</fullName>
    </submittedName>
</protein>
<gene>
    <name evidence="1" type="ORF">CGOC_LOCUS2216</name>
</gene>
<accession>A0A3P6R0P5</accession>
<dbReference type="EMBL" id="UYRV01004839">
    <property type="protein sequence ID" value="VDK51997.1"/>
    <property type="molecule type" value="Genomic_DNA"/>
</dbReference>
<sequence length="169" mass="19106">MAPPARAGLSLVQRNQTHHFAPQHAGKLTRQHGSANLLRDTKRGIKETKPNKPSTVNAAPAFPRSRSFAPAANSNFEVYCDDDNDENNIIHQLEKKCREEEYNKQEQKPSVAAPARKPLGDLPISSLDFNSDEDVSHISYFVKEFIRVEALFYFFLRALNGSVREKSRI</sequence>
<evidence type="ECO:0000313" key="2">
    <source>
        <dbReference type="Proteomes" id="UP000271889"/>
    </source>
</evidence>
<evidence type="ECO:0000313" key="1">
    <source>
        <dbReference type="EMBL" id="VDK51997.1"/>
    </source>
</evidence>
<reference evidence="1 2" key="1">
    <citation type="submission" date="2018-11" db="EMBL/GenBank/DDBJ databases">
        <authorList>
            <consortium name="Pathogen Informatics"/>
        </authorList>
    </citation>
    <scope>NUCLEOTIDE SEQUENCE [LARGE SCALE GENOMIC DNA]</scope>
</reference>
<keyword evidence="2" id="KW-1185">Reference proteome</keyword>
<dbReference type="AlphaFoldDB" id="A0A3P6R0P5"/>